<feature type="transmembrane region" description="Helical" evidence="7">
    <location>
        <begin position="246"/>
        <end position="264"/>
    </location>
</feature>
<keyword evidence="9" id="KW-0614">Plasmid</keyword>
<dbReference type="GO" id="GO:0005886">
    <property type="term" value="C:plasma membrane"/>
    <property type="evidence" value="ECO:0007669"/>
    <property type="project" value="UniProtKB-SubCell"/>
</dbReference>
<gene>
    <name evidence="9" type="primary">eccD</name>
    <name evidence="9" type="ORF">DFS55_25230</name>
</gene>
<dbReference type="InterPro" id="IPR024962">
    <property type="entry name" value="YukD-like"/>
</dbReference>
<geneLocation type="plasmid" evidence="9 10">
    <name>pMAC109a</name>
</geneLocation>
<feature type="transmembrane region" description="Helical" evidence="7">
    <location>
        <begin position="295"/>
        <end position="318"/>
    </location>
</feature>
<feature type="transmembrane region" description="Helical" evidence="7">
    <location>
        <begin position="214"/>
        <end position="234"/>
    </location>
</feature>
<dbReference type="InterPro" id="IPR006707">
    <property type="entry name" value="T7SS_EccD"/>
</dbReference>
<evidence type="ECO:0000259" key="8">
    <source>
        <dbReference type="Pfam" id="PF19053"/>
    </source>
</evidence>
<evidence type="ECO:0000256" key="2">
    <source>
        <dbReference type="ARBA" id="ARBA00006162"/>
    </source>
</evidence>
<evidence type="ECO:0000256" key="4">
    <source>
        <dbReference type="ARBA" id="ARBA00022692"/>
    </source>
</evidence>
<feature type="transmembrane region" description="Helical" evidence="7">
    <location>
        <begin position="182"/>
        <end position="202"/>
    </location>
</feature>
<evidence type="ECO:0000313" key="10">
    <source>
        <dbReference type="Proteomes" id="UP000259236"/>
    </source>
</evidence>
<reference evidence="9 10" key="1">
    <citation type="submission" date="2018-05" db="EMBL/GenBank/DDBJ databases">
        <title>Sequencing and annotation of Mycobacterium avium strain 109 (MAC109).</title>
        <authorList>
            <person name="Matern W.M."/>
            <person name="Bader J.S."/>
            <person name="Karakousis P.C."/>
        </authorList>
    </citation>
    <scope>NUCLEOTIDE SEQUENCE [LARGE SCALE GENOMIC DNA]</scope>
    <source>
        <strain evidence="9 10">MAC109</strain>
        <plasmid evidence="9 10">pMAC109a</plasmid>
    </source>
</reference>
<feature type="transmembrane region" description="Helical" evidence="7">
    <location>
        <begin position="324"/>
        <end position="348"/>
    </location>
</feature>
<evidence type="ECO:0000313" key="9">
    <source>
        <dbReference type="EMBL" id="AXO25935.1"/>
    </source>
</evidence>
<name>A0A3B6XF96_MYCAV</name>
<comment type="similarity">
    <text evidence="2">Belongs to the EccD/Snm4 family.</text>
</comment>
<dbReference type="EMBL" id="CP029333">
    <property type="protein sequence ID" value="AXO25935.1"/>
    <property type="molecule type" value="Genomic_DNA"/>
</dbReference>
<feature type="transmembrane region" description="Helical" evidence="7">
    <location>
        <begin position="403"/>
        <end position="422"/>
    </location>
</feature>
<feature type="transmembrane region" description="Helical" evidence="7">
    <location>
        <begin position="483"/>
        <end position="506"/>
    </location>
</feature>
<evidence type="ECO:0000256" key="3">
    <source>
        <dbReference type="ARBA" id="ARBA00022475"/>
    </source>
</evidence>
<organism evidence="9 10">
    <name type="scientific">Mycobacterium avium subsp. hominissuis</name>
    <dbReference type="NCBI Taxonomy" id="439334"/>
    <lineage>
        <taxon>Bacteria</taxon>
        <taxon>Bacillati</taxon>
        <taxon>Actinomycetota</taxon>
        <taxon>Actinomycetes</taxon>
        <taxon>Mycobacteriales</taxon>
        <taxon>Mycobacteriaceae</taxon>
        <taxon>Mycobacterium</taxon>
        <taxon>Mycobacterium avium complex (MAC)</taxon>
    </lineage>
</organism>
<protein>
    <submittedName>
        <fullName evidence="9">Type VII secretion integral membrane protein EccD</fullName>
    </submittedName>
</protein>
<proteinExistence type="inferred from homology"/>
<dbReference type="Pfam" id="PF08817">
    <property type="entry name" value="YukD"/>
    <property type="match status" value="1"/>
</dbReference>
<dbReference type="InterPro" id="IPR044049">
    <property type="entry name" value="EccD_transm"/>
</dbReference>
<keyword evidence="5 7" id="KW-1133">Transmembrane helix</keyword>
<keyword evidence="3" id="KW-1003">Cell membrane</keyword>
<sequence>MGCAFARRGYARFSGLAQAHSVGVFGAGGRAGRRVPDRGGAERVTLERQHDNPVTAAAAPALPDRVLVAVIAGATKIGVVLDATASVSVQLAALVDLVNTRLGELGEPALTAGPRGRWTLCWVDGSPLKPGLSLAAQGVSDGTRLWLRFAADTEARINVVEHVTSAVAAELSRRWPAVTPVWAARVGAGMVVAGVLAATALLGRWRYGHLGWAPAIYCGGLAALLLAAAAIILARQASRLARGVGDTLLLTGCLPLAVGAAAAVPGPMGAPHAALGLASALVAAVLVVRFTGRHIALGTTVIVTAAVGVVVGSVRMVLVTSAPILLAVVLLVSLIGMHVSPTVARWVAGIRLPVFPSASGQWIFEARPDLPADHAVASGQVATFAGPESVREVTVATDRAHSYLTGLLVATTGLVVVCSVGLCDPHAPRRWLPLVLAGLVAVAVLLRGRSFTDRWQATIFALAAVALVIGVAGRYVLGLWTMPALLAGVSAMVAVPVAGLVAGVVVPNRFYTPTFRKIVEWVEYVCLTGIFPLAFWLMGVLAAIRYR</sequence>
<feature type="transmembrane region" description="Helical" evidence="7">
    <location>
        <begin position="428"/>
        <end position="446"/>
    </location>
</feature>
<feature type="transmembrane region" description="Helical" evidence="7">
    <location>
        <begin position="518"/>
        <end position="544"/>
    </location>
</feature>
<feature type="transmembrane region" description="Helical" evidence="7">
    <location>
        <begin position="458"/>
        <end position="477"/>
    </location>
</feature>
<dbReference type="Pfam" id="PF19053">
    <property type="entry name" value="EccD"/>
    <property type="match status" value="1"/>
</dbReference>
<dbReference type="AlphaFoldDB" id="A0A3B6XF96"/>
<dbReference type="Gene3D" id="3.10.20.90">
    <property type="entry name" value="Phosphatidylinositol 3-kinase Catalytic Subunit, Chain A, domain 1"/>
    <property type="match status" value="1"/>
</dbReference>
<feature type="domain" description="EccD-like transmembrane" evidence="8">
    <location>
        <begin position="188"/>
        <end position="545"/>
    </location>
</feature>
<evidence type="ECO:0000256" key="5">
    <source>
        <dbReference type="ARBA" id="ARBA00022989"/>
    </source>
</evidence>
<dbReference type="Proteomes" id="UP000259236">
    <property type="component" value="Plasmid pMAC109a"/>
</dbReference>
<accession>A0A3B6XF96</accession>
<evidence type="ECO:0000256" key="6">
    <source>
        <dbReference type="ARBA" id="ARBA00023136"/>
    </source>
</evidence>
<evidence type="ECO:0000256" key="7">
    <source>
        <dbReference type="SAM" id="Phobius"/>
    </source>
</evidence>
<keyword evidence="6 7" id="KW-0472">Membrane</keyword>
<evidence type="ECO:0000256" key="1">
    <source>
        <dbReference type="ARBA" id="ARBA00004651"/>
    </source>
</evidence>
<dbReference type="NCBIfam" id="TIGR03920">
    <property type="entry name" value="T7SS_EccD"/>
    <property type="match status" value="1"/>
</dbReference>
<keyword evidence="4 7" id="KW-0812">Transmembrane</keyword>
<comment type="subcellular location">
    <subcellularLocation>
        <location evidence="1">Cell membrane</location>
        <topology evidence="1">Multi-pass membrane protein</topology>
    </subcellularLocation>
</comment>